<gene>
    <name evidence="2" type="ORF">ElyMa_001007500</name>
</gene>
<keyword evidence="3" id="KW-1185">Reference proteome</keyword>
<dbReference type="Gene3D" id="3.40.50.720">
    <property type="entry name" value="NAD(P)-binding Rossmann-like Domain"/>
    <property type="match status" value="1"/>
</dbReference>
<evidence type="ECO:0000313" key="3">
    <source>
        <dbReference type="Proteomes" id="UP000762676"/>
    </source>
</evidence>
<dbReference type="Proteomes" id="UP000762676">
    <property type="component" value="Unassembled WGS sequence"/>
</dbReference>
<dbReference type="Pfam" id="PF00106">
    <property type="entry name" value="adh_short"/>
    <property type="match status" value="1"/>
</dbReference>
<name>A0AAV4HN49_9GAST</name>
<proteinExistence type="predicted"/>
<dbReference type="InterPro" id="IPR002347">
    <property type="entry name" value="SDR_fam"/>
</dbReference>
<evidence type="ECO:0000256" key="1">
    <source>
        <dbReference type="SAM" id="SignalP"/>
    </source>
</evidence>
<feature type="chain" id="PRO_5043864888" evidence="1">
    <location>
        <begin position="28"/>
        <end position="82"/>
    </location>
</feature>
<feature type="signal peptide" evidence="1">
    <location>
        <begin position="1"/>
        <end position="27"/>
    </location>
</feature>
<dbReference type="PANTHER" id="PTHR44279:SF2">
    <property type="entry name" value="HYDROXYSTEROID (11-BETA) DEHYDROGENASE 1-LIKE B-RELATED"/>
    <property type="match status" value="1"/>
</dbReference>
<keyword evidence="1" id="KW-0732">Signal</keyword>
<reference evidence="2 3" key="1">
    <citation type="journal article" date="2021" name="Elife">
        <title>Chloroplast acquisition without the gene transfer in kleptoplastic sea slugs, Plakobranchus ocellatus.</title>
        <authorList>
            <person name="Maeda T."/>
            <person name="Takahashi S."/>
            <person name="Yoshida T."/>
            <person name="Shimamura S."/>
            <person name="Takaki Y."/>
            <person name="Nagai Y."/>
            <person name="Toyoda A."/>
            <person name="Suzuki Y."/>
            <person name="Arimoto A."/>
            <person name="Ishii H."/>
            <person name="Satoh N."/>
            <person name="Nishiyama T."/>
            <person name="Hasebe M."/>
            <person name="Maruyama T."/>
            <person name="Minagawa J."/>
            <person name="Obokata J."/>
            <person name="Shigenobu S."/>
        </authorList>
    </citation>
    <scope>NUCLEOTIDE SEQUENCE [LARGE SCALE GENOMIC DNA]</scope>
</reference>
<dbReference type="InterPro" id="IPR051253">
    <property type="entry name" value="11-beta-HSD"/>
</dbReference>
<evidence type="ECO:0000313" key="2">
    <source>
        <dbReference type="EMBL" id="GFR98010.1"/>
    </source>
</evidence>
<organism evidence="2 3">
    <name type="scientific">Elysia marginata</name>
    <dbReference type="NCBI Taxonomy" id="1093978"/>
    <lineage>
        <taxon>Eukaryota</taxon>
        <taxon>Metazoa</taxon>
        <taxon>Spiralia</taxon>
        <taxon>Lophotrochozoa</taxon>
        <taxon>Mollusca</taxon>
        <taxon>Gastropoda</taxon>
        <taxon>Heterobranchia</taxon>
        <taxon>Euthyneura</taxon>
        <taxon>Panpulmonata</taxon>
        <taxon>Sacoglossa</taxon>
        <taxon>Placobranchoidea</taxon>
        <taxon>Plakobranchidae</taxon>
        <taxon>Elysia</taxon>
    </lineage>
</organism>
<comment type="caution">
    <text evidence="2">The sequence shown here is derived from an EMBL/GenBank/DDBJ whole genome shotgun (WGS) entry which is preliminary data.</text>
</comment>
<accession>A0AAV4HN49</accession>
<sequence length="82" mass="8841">MLSQVAAILVGLVAVLWLMDDSETALASLKNKRVLVTGASTGIGEQMAYQLATHGCHVTLTARRKLALQAVRVTSLENKLYM</sequence>
<dbReference type="InterPro" id="IPR036291">
    <property type="entry name" value="NAD(P)-bd_dom_sf"/>
</dbReference>
<dbReference type="PANTHER" id="PTHR44279">
    <property type="entry name" value="HYDROXYSTEROID (11-BETA) DEHYDROGENASE 1-LIKE B-RELATED"/>
    <property type="match status" value="1"/>
</dbReference>
<dbReference type="GO" id="GO:0016491">
    <property type="term" value="F:oxidoreductase activity"/>
    <property type="evidence" value="ECO:0007669"/>
    <property type="project" value="TreeGrafter"/>
</dbReference>
<dbReference type="SUPFAM" id="SSF51735">
    <property type="entry name" value="NAD(P)-binding Rossmann-fold domains"/>
    <property type="match status" value="1"/>
</dbReference>
<dbReference type="EMBL" id="BMAT01002053">
    <property type="protein sequence ID" value="GFR98010.1"/>
    <property type="molecule type" value="Genomic_DNA"/>
</dbReference>
<protein>
    <submittedName>
        <fullName evidence="2">Corticosteroid 11-beta-dehydrogenase isozyme 1</fullName>
    </submittedName>
</protein>
<dbReference type="AlphaFoldDB" id="A0AAV4HN49"/>